<dbReference type="Proteomes" id="UP000664369">
    <property type="component" value="Unassembled WGS sequence"/>
</dbReference>
<accession>A0ABS3QP83</accession>
<gene>
    <name evidence="1" type="ORF">J4E00_28810</name>
</gene>
<organism evidence="1 2">
    <name type="scientific">Hymenobacter negativus</name>
    <dbReference type="NCBI Taxonomy" id="2795026"/>
    <lineage>
        <taxon>Bacteria</taxon>
        <taxon>Pseudomonadati</taxon>
        <taxon>Bacteroidota</taxon>
        <taxon>Cytophagia</taxon>
        <taxon>Cytophagales</taxon>
        <taxon>Hymenobacteraceae</taxon>
        <taxon>Hymenobacter</taxon>
    </lineage>
</organism>
<comment type="caution">
    <text evidence="1">The sequence shown here is derived from an EMBL/GenBank/DDBJ whole genome shotgun (WGS) entry which is preliminary data.</text>
</comment>
<keyword evidence="2" id="KW-1185">Reference proteome</keyword>
<protein>
    <submittedName>
        <fullName evidence="1">Uncharacterized protein</fullName>
    </submittedName>
</protein>
<proteinExistence type="predicted"/>
<reference evidence="1 2" key="1">
    <citation type="submission" date="2021-03" db="EMBL/GenBank/DDBJ databases">
        <authorList>
            <person name="Kim M.K."/>
        </authorList>
    </citation>
    <scope>NUCLEOTIDE SEQUENCE [LARGE SCALE GENOMIC DNA]</scope>
    <source>
        <strain evidence="1 2">BT442</strain>
    </source>
</reference>
<evidence type="ECO:0000313" key="1">
    <source>
        <dbReference type="EMBL" id="MBO2013096.1"/>
    </source>
</evidence>
<sequence>MRVIGIGSVFTDELLVELPIGYRFMVQIAADSFGENYVGKRFSTSAQHQSRNYRCVVPKKPVSNLVTQDYLANPS</sequence>
<dbReference type="EMBL" id="JAGETZ010000026">
    <property type="protein sequence ID" value="MBO2013096.1"/>
    <property type="molecule type" value="Genomic_DNA"/>
</dbReference>
<name>A0ABS3QP83_9BACT</name>
<dbReference type="RefSeq" id="WP_208178835.1">
    <property type="nucleotide sequence ID" value="NZ_JAGETZ010000026.1"/>
</dbReference>
<evidence type="ECO:0000313" key="2">
    <source>
        <dbReference type="Proteomes" id="UP000664369"/>
    </source>
</evidence>